<accession>A0A6C0E8D3</accession>
<organism evidence="1">
    <name type="scientific">viral metagenome</name>
    <dbReference type="NCBI Taxonomy" id="1070528"/>
    <lineage>
        <taxon>unclassified sequences</taxon>
        <taxon>metagenomes</taxon>
        <taxon>organismal metagenomes</taxon>
    </lineage>
</organism>
<dbReference type="SUPFAM" id="SSF140860">
    <property type="entry name" value="Pseudo ankyrin repeat-like"/>
    <property type="match status" value="1"/>
</dbReference>
<dbReference type="AlphaFoldDB" id="A0A6C0E8D3"/>
<evidence type="ECO:0000313" key="1">
    <source>
        <dbReference type="EMBL" id="QHT24881.1"/>
    </source>
</evidence>
<sequence length="302" mass="35212">MYLIITNKDDDNRIDSYWDCFGGSFENKSFKVKPGLNIGQFNINNIKLLKNLHNLQYDNMYYIRPVIIINNNNNIKKVGHRFQSETQIDKIILGNRYCLYDPKTIIKFKLIINEYYIKRLCIYDNVMTLDWLVNNNSYLKCSKYQPIGDSSNIIYSVSISTYASIYGNPNVLECWLCSGLPLEYTELAIHNASIRGHINVLSWWKRSGLPLKYGVDALDYASNNGHIHVLEWWKQSGLELKYSENALESAAHNGYVNVLEWWEKSGLELKYHHTGILASFIKINQEDVFNWIKKLGLPLDYQ</sequence>
<dbReference type="InterPro" id="IPR036770">
    <property type="entry name" value="Ankyrin_rpt-contain_sf"/>
</dbReference>
<dbReference type="Gene3D" id="1.25.40.20">
    <property type="entry name" value="Ankyrin repeat-containing domain"/>
    <property type="match status" value="1"/>
</dbReference>
<dbReference type="EMBL" id="MN739750">
    <property type="protein sequence ID" value="QHT24881.1"/>
    <property type="molecule type" value="Genomic_DNA"/>
</dbReference>
<evidence type="ECO:0008006" key="2">
    <source>
        <dbReference type="Google" id="ProtNLM"/>
    </source>
</evidence>
<proteinExistence type="predicted"/>
<name>A0A6C0E8D3_9ZZZZ</name>
<reference evidence="1" key="1">
    <citation type="journal article" date="2020" name="Nature">
        <title>Giant virus diversity and host interactions through global metagenomics.</title>
        <authorList>
            <person name="Schulz F."/>
            <person name="Roux S."/>
            <person name="Paez-Espino D."/>
            <person name="Jungbluth S."/>
            <person name="Walsh D.A."/>
            <person name="Denef V.J."/>
            <person name="McMahon K.D."/>
            <person name="Konstantinidis K.T."/>
            <person name="Eloe-Fadrosh E.A."/>
            <person name="Kyrpides N.C."/>
            <person name="Woyke T."/>
        </authorList>
    </citation>
    <scope>NUCLEOTIDE SEQUENCE</scope>
    <source>
        <strain evidence="1">GVMAG-M-3300023179-150</strain>
    </source>
</reference>
<protein>
    <recommendedName>
        <fullName evidence="2">Ankyrin repeat protein</fullName>
    </recommendedName>
</protein>